<comment type="caution">
    <text evidence="5">The sequence shown here is derived from an EMBL/GenBank/DDBJ whole genome shotgun (WGS) entry which is preliminary data.</text>
</comment>
<comment type="similarity">
    <text evidence="2">Belongs to the 5'-nucleotidase family.</text>
</comment>
<dbReference type="PROSITE" id="PS51318">
    <property type="entry name" value="TAT"/>
    <property type="match status" value="1"/>
</dbReference>
<dbReference type="Pfam" id="PF02872">
    <property type="entry name" value="5_nucleotid_C"/>
    <property type="match status" value="1"/>
</dbReference>
<dbReference type="PANTHER" id="PTHR11575">
    <property type="entry name" value="5'-NUCLEOTIDASE-RELATED"/>
    <property type="match status" value="1"/>
</dbReference>
<dbReference type="SUPFAM" id="SSF55816">
    <property type="entry name" value="5'-nucleotidase (syn. UDP-sugar hydrolase), C-terminal domain"/>
    <property type="match status" value="1"/>
</dbReference>
<keyword evidence="1 2" id="KW-0732">Signal</keyword>
<evidence type="ECO:0000256" key="1">
    <source>
        <dbReference type="ARBA" id="ARBA00022729"/>
    </source>
</evidence>
<protein>
    <submittedName>
        <fullName evidence="5">2',3'-cyclic-nucleotide 2'-phosphodiesterase (5'-nucleotidase family)</fullName>
    </submittedName>
</protein>
<dbReference type="InterPro" id="IPR029052">
    <property type="entry name" value="Metallo-depent_PP-like"/>
</dbReference>
<keyword evidence="2" id="KW-0378">Hydrolase</keyword>
<dbReference type="InterPro" id="IPR006179">
    <property type="entry name" value="5_nucleotidase/apyrase"/>
</dbReference>
<evidence type="ECO:0000259" key="4">
    <source>
        <dbReference type="Pfam" id="PF02872"/>
    </source>
</evidence>
<dbReference type="Gene3D" id="3.60.21.10">
    <property type="match status" value="1"/>
</dbReference>
<dbReference type="InterPro" id="IPR004843">
    <property type="entry name" value="Calcineurin-like_PHP"/>
</dbReference>
<organism evidence="5 6">
    <name type="scientific">Chelatococcus caeni</name>
    <dbReference type="NCBI Taxonomy" id="1348468"/>
    <lineage>
        <taxon>Bacteria</taxon>
        <taxon>Pseudomonadati</taxon>
        <taxon>Pseudomonadota</taxon>
        <taxon>Alphaproteobacteria</taxon>
        <taxon>Hyphomicrobiales</taxon>
        <taxon>Chelatococcaceae</taxon>
        <taxon>Chelatococcus</taxon>
    </lineage>
</organism>
<dbReference type="PANTHER" id="PTHR11575:SF24">
    <property type="entry name" value="5'-NUCLEOTIDASE"/>
    <property type="match status" value="1"/>
</dbReference>
<dbReference type="Proteomes" id="UP000577362">
    <property type="component" value="Unassembled WGS sequence"/>
</dbReference>
<dbReference type="InterPro" id="IPR008334">
    <property type="entry name" value="5'-Nucleotdase_C"/>
</dbReference>
<evidence type="ECO:0000313" key="6">
    <source>
        <dbReference type="Proteomes" id="UP000577362"/>
    </source>
</evidence>
<keyword evidence="6" id="KW-1185">Reference proteome</keyword>
<feature type="signal peptide" evidence="2">
    <location>
        <begin position="1"/>
        <end position="29"/>
    </location>
</feature>
<dbReference type="EMBL" id="JACIEN010000008">
    <property type="protein sequence ID" value="MBB4019641.1"/>
    <property type="molecule type" value="Genomic_DNA"/>
</dbReference>
<dbReference type="InterPro" id="IPR006311">
    <property type="entry name" value="TAT_signal"/>
</dbReference>
<gene>
    <name evidence="5" type="ORF">GGR16_004696</name>
</gene>
<reference evidence="5 6" key="1">
    <citation type="submission" date="2020-08" db="EMBL/GenBank/DDBJ databases">
        <title>Genomic Encyclopedia of Type Strains, Phase IV (KMG-IV): sequencing the most valuable type-strain genomes for metagenomic binning, comparative biology and taxonomic classification.</title>
        <authorList>
            <person name="Goeker M."/>
        </authorList>
    </citation>
    <scope>NUCLEOTIDE SEQUENCE [LARGE SCALE GENOMIC DNA]</scope>
    <source>
        <strain evidence="5 6">DSM 103737</strain>
    </source>
</reference>
<dbReference type="AlphaFoldDB" id="A0A840C1B3"/>
<dbReference type="GO" id="GO:0000166">
    <property type="term" value="F:nucleotide binding"/>
    <property type="evidence" value="ECO:0007669"/>
    <property type="project" value="UniProtKB-KW"/>
</dbReference>
<proteinExistence type="inferred from homology"/>
<dbReference type="InterPro" id="IPR036907">
    <property type="entry name" value="5'-Nucleotdase_C_sf"/>
</dbReference>
<evidence type="ECO:0000256" key="2">
    <source>
        <dbReference type="RuleBase" id="RU362119"/>
    </source>
</evidence>
<evidence type="ECO:0000259" key="3">
    <source>
        <dbReference type="Pfam" id="PF00149"/>
    </source>
</evidence>
<feature type="domain" description="5'-Nucleotidase C-terminal" evidence="4">
    <location>
        <begin position="314"/>
        <end position="468"/>
    </location>
</feature>
<dbReference type="PRINTS" id="PR01607">
    <property type="entry name" value="APYRASEFAMLY"/>
</dbReference>
<dbReference type="GO" id="GO:0016787">
    <property type="term" value="F:hydrolase activity"/>
    <property type="evidence" value="ECO:0007669"/>
    <property type="project" value="UniProtKB-KW"/>
</dbReference>
<feature type="domain" description="Calcineurin-like phosphoesterase" evidence="3">
    <location>
        <begin position="37"/>
        <end position="235"/>
    </location>
</feature>
<dbReference type="Gene3D" id="3.90.780.10">
    <property type="entry name" value="5'-Nucleotidase, C-terminal domain"/>
    <property type="match status" value="1"/>
</dbReference>
<dbReference type="Pfam" id="PF00149">
    <property type="entry name" value="Metallophos"/>
    <property type="match status" value="1"/>
</dbReference>
<accession>A0A840C1B3</accession>
<dbReference type="GO" id="GO:0009166">
    <property type="term" value="P:nucleotide catabolic process"/>
    <property type="evidence" value="ECO:0007669"/>
    <property type="project" value="InterPro"/>
</dbReference>
<dbReference type="RefSeq" id="WP_183318492.1">
    <property type="nucleotide sequence ID" value="NZ_JACIEN010000008.1"/>
</dbReference>
<sequence length="508" mass="54381">MSPISRRQTLRLGVTAGLAAATLTTGAEAAPPPASFTLLLVNDIYKMNEDKGRGGFPRLAAIVKAERARGVPMLFCHAGDCFSPSLMSGFDHGAHIVALTNMIKPDVFVPGNHEFDFGKEDYFARQREAEFPFFAANMRDAAGNPLPGHQDSAVFELGGVKVGVVGLILENVPQMSDPGDLAFLPVMETLRKEAKKLREEGADLVVAVTHTDRAMDYEIVRSRLVDVLLTGHDHDLAIGFDGKTVMVESNEEGNYVTAIDFTASVSGEGSARKVTWTPTFRVNDSRAVDPDPEVLAVVARYEADLSKELDIAVATLAAPLDSRTASVRSHETAIGDFIADAMREATGATIAITNGGGIRGNKQYPAGHELTRRDILTEMPFGNRTVVTSLTGKQVKAALENGFSQMEQRAGRFPQVSGLTVTVDPKRPAGSRVVAVTVGDAPIEDDKTYTVATNDFLLKGGDGYSMLASGVKGGDLDVAGKLMANDVMVYARKLGTIDIKPEGRIVMQ</sequence>
<dbReference type="SUPFAM" id="SSF56300">
    <property type="entry name" value="Metallo-dependent phosphatases"/>
    <property type="match status" value="1"/>
</dbReference>
<feature type="chain" id="PRO_5033104002" evidence="2">
    <location>
        <begin position="30"/>
        <end position="508"/>
    </location>
</feature>
<evidence type="ECO:0000313" key="5">
    <source>
        <dbReference type="EMBL" id="MBB4019641.1"/>
    </source>
</evidence>
<keyword evidence="2" id="KW-0547">Nucleotide-binding</keyword>
<name>A0A840C1B3_9HYPH</name>